<feature type="compositionally biased region" description="Basic and acidic residues" evidence="1">
    <location>
        <begin position="65"/>
        <end position="74"/>
    </location>
</feature>
<protein>
    <recommendedName>
        <fullName evidence="4">Stc1 domain-containing protein</fullName>
    </recommendedName>
</protein>
<dbReference type="AlphaFoldDB" id="A0A830HY77"/>
<evidence type="ECO:0000256" key="1">
    <source>
        <dbReference type="SAM" id="MobiDB-lite"/>
    </source>
</evidence>
<gene>
    <name evidence="2" type="ORF">PPROV_001069500</name>
</gene>
<dbReference type="EMBL" id="BNJQ01000037">
    <property type="protein sequence ID" value="GHP11968.1"/>
    <property type="molecule type" value="Genomic_DNA"/>
</dbReference>
<evidence type="ECO:0008006" key="4">
    <source>
        <dbReference type="Google" id="ProtNLM"/>
    </source>
</evidence>
<accession>A0A830HY77</accession>
<reference evidence="2" key="1">
    <citation type="submission" date="2020-10" db="EMBL/GenBank/DDBJ databases">
        <title>Unveiling of a novel bifunctional photoreceptor, Dualchrome1, isolated from a cosmopolitan green alga.</title>
        <authorList>
            <person name="Suzuki S."/>
            <person name="Kawachi M."/>
        </authorList>
    </citation>
    <scope>NUCLEOTIDE SEQUENCE</scope>
    <source>
        <strain evidence="2">NIES 2893</strain>
    </source>
</reference>
<proteinExistence type="predicted"/>
<organism evidence="2 3">
    <name type="scientific">Pycnococcus provasolii</name>
    <dbReference type="NCBI Taxonomy" id="41880"/>
    <lineage>
        <taxon>Eukaryota</taxon>
        <taxon>Viridiplantae</taxon>
        <taxon>Chlorophyta</taxon>
        <taxon>Pseudoscourfieldiophyceae</taxon>
        <taxon>Pseudoscourfieldiales</taxon>
        <taxon>Pycnococcaceae</taxon>
        <taxon>Pycnococcus</taxon>
    </lineage>
</organism>
<keyword evidence="3" id="KW-1185">Reference proteome</keyword>
<name>A0A830HY77_9CHLO</name>
<sequence length="139" mass="15850">MGSGADMQEWVEQSGYEGDDPFGAWNADLQYRAFGGCCLEEIEAHEARGLTWNQEKQRWLPAEQNQDRAEEVPKKQKARVVHTSTNDATCSACKQKKAKADFSKRQWNTKGAQARCMSCVNNRGLSARSFIHDRFFQEK</sequence>
<comment type="caution">
    <text evidence="2">The sequence shown here is derived from an EMBL/GenBank/DDBJ whole genome shotgun (WGS) entry which is preliminary data.</text>
</comment>
<dbReference type="Proteomes" id="UP000660262">
    <property type="component" value="Unassembled WGS sequence"/>
</dbReference>
<feature type="region of interest" description="Disordered" evidence="1">
    <location>
        <begin position="62"/>
        <end position="83"/>
    </location>
</feature>
<evidence type="ECO:0000313" key="3">
    <source>
        <dbReference type="Proteomes" id="UP000660262"/>
    </source>
</evidence>
<evidence type="ECO:0000313" key="2">
    <source>
        <dbReference type="EMBL" id="GHP11968.1"/>
    </source>
</evidence>